<dbReference type="SUPFAM" id="SSF57959">
    <property type="entry name" value="Leucine zipper domain"/>
    <property type="match status" value="1"/>
</dbReference>
<name>A0AAV7JL43_9METZ</name>
<dbReference type="GO" id="GO:0003700">
    <property type="term" value="F:DNA-binding transcription factor activity"/>
    <property type="evidence" value="ECO:0007669"/>
    <property type="project" value="InterPro"/>
</dbReference>
<protein>
    <recommendedName>
        <fullName evidence="2">BZIP domain-containing protein</fullName>
    </recommendedName>
</protein>
<sequence>MSTTIDSHKIAKCQRTKQILSDDWEMKMEDTDFKDLIDTEKLKSLGKIDYRNLSKLGLLSDTDKAFISENRRKVNNRRAAKRFRESEKSRHLKLNSTLTTLSEEKNALKRERQLLISEIQMYNQLIQAEHQRYFQYY</sequence>
<comment type="caution">
    <text evidence="3">The sequence shown here is derived from an EMBL/GenBank/DDBJ whole genome shotgun (WGS) entry which is preliminary data.</text>
</comment>
<accession>A0AAV7JL43</accession>
<organism evidence="3 4">
    <name type="scientific">Oopsacas minuta</name>
    <dbReference type="NCBI Taxonomy" id="111878"/>
    <lineage>
        <taxon>Eukaryota</taxon>
        <taxon>Metazoa</taxon>
        <taxon>Porifera</taxon>
        <taxon>Hexactinellida</taxon>
        <taxon>Hexasterophora</taxon>
        <taxon>Lyssacinosida</taxon>
        <taxon>Leucopsacidae</taxon>
        <taxon>Oopsacas</taxon>
    </lineage>
</organism>
<dbReference type="EMBL" id="JAKMXF010000321">
    <property type="protein sequence ID" value="KAI6649181.1"/>
    <property type="molecule type" value="Genomic_DNA"/>
</dbReference>
<dbReference type="AlphaFoldDB" id="A0AAV7JL43"/>
<feature type="coiled-coil region" evidence="1">
    <location>
        <begin position="91"/>
        <end position="125"/>
    </location>
</feature>
<evidence type="ECO:0000256" key="1">
    <source>
        <dbReference type="SAM" id="Coils"/>
    </source>
</evidence>
<dbReference type="Gene3D" id="1.20.5.170">
    <property type="match status" value="1"/>
</dbReference>
<keyword evidence="4" id="KW-1185">Reference proteome</keyword>
<feature type="domain" description="BZIP" evidence="2">
    <location>
        <begin position="71"/>
        <end position="129"/>
    </location>
</feature>
<evidence type="ECO:0000313" key="3">
    <source>
        <dbReference type="EMBL" id="KAI6649181.1"/>
    </source>
</evidence>
<dbReference type="InterPro" id="IPR046347">
    <property type="entry name" value="bZIP_sf"/>
</dbReference>
<dbReference type="InterPro" id="IPR004827">
    <property type="entry name" value="bZIP"/>
</dbReference>
<dbReference type="PROSITE" id="PS50217">
    <property type="entry name" value="BZIP"/>
    <property type="match status" value="1"/>
</dbReference>
<gene>
    <name evidence="3" type="ORF">LOD99_11550</name>
</gene>
<dbReference type="Pfam" id="PF07716">
    <property type="entry name" value="bZIP_2"/>
    <property type="match status" value="1"/>
</dbReference>
<dbReference type="Proteomes" id="UP001165289">
    <property type="component" value="Unassembled WGS sequence"/>
</dbReference>
<evidence type="ECO:0000313" key="4">
    <source>
        <dbReference type="Proteomes" id="UP001165289"/>
    </source>
</evidence>
<proteinExistence type="predicted"/>
<evidence type="ECO:0000259" key="2">
    <source>
        <dbReference type="PROSITE" id="PS50217"/>
    </source>
</evidence>
<keyword evidence="1" id="KW-0175">Coiled coil</keyword>
<reference evidence="3 4" key="1">
    <citation type="journal article" date="2023" name="BMC Biol.">
        <title>The compact genome of the sponge Oopsacas minuta (Hexactinellida) is lacking key metazoan core genes.</title>
        <authorList>
            <person name="Santini S."/>
            <person name="Schenkelaars Q."/>
            <person name="Jourda C."/>
            <person name="Duchesne M."/>
            <person name="Belahbib H."/>
            <person name="Rocher C."/>
            <person name="Selva M."/>
            <person name="Riesgo A."/>
            <person name="Vervoort M."/>
            <person name="Leys S.P."/>
            <person name="Kodjabachian L."/>
            <person name="Le Bivic A."/>
            <person name="Borchiellini C."/>
            <person name="Claverie J.M."/>
            <person name="Renard E."/>
        </authorList>
    </citation>
    <scope>NUCLEOTIDE SEQUENCE [LARGE SCALE GENOMIC DNA]</scope>
    <source>
        <strain evidence="3">SPO-2</strain>
    </source>
</reference>